<dbReference type="RefSeq" id="WP_033532111.1">
    <property type="nucleotide sequence ID" value="NZ_JAVRFJ010000004.1"/>
</dbReference>
<dbReference type="InterPro" id="IPR017871">
    <property type="entry name" value="ABC_transporter-like_CS"/>
</dbReference>
<feature type="region of interest" description="Disordered" evidence="5">
    <location>
        <begin position="253"/>
        <end position="272"/>
    </location>
</feature>
<keyword evidence="2" id="KW-0813">Transport</keyword>
<organism evidence="7 8">
    <name type="scientific">Streptomyces gottesmaniae</name>
    <dbReference type="NCBI Taxonomy" id="3075518"/>
    <lineage>
        <taxon>Bacteria</taxon>
        <taxon>Bacillati</taxon>
        <taxon>Actinomycetota</taxon>
        <taxon>Actinomycetes</taxon>
        <taxon>Kitasatosporales</taxon>
        <taxon>Streptomycetaceae</taxon>
        <taxon>Streptomyces</taxon>
    </lineage>
</organism>
<dbReference type="InterPro" id="IPR027417">
    <property type="entry name" value="P-loop_NTPase"/>
</dbReference>
<comment type="caution">
    <text evidence="7">The sequence shown here is derived from an EMBL/GenBank/DDBJ whole genome shotgun (WGS) entry which is preliminary data.</text>
</comment>
<dbReference type="Gene3D" id="3.40.50.300">
    <property type="entry name" value="P-loop containing nucleotide triphosphate hydrolases"/>
    <property type="match status" value="2"/>
</dbReference>
<dbReference type="SUPFAM" id="SSF52540">
    <property type="entry name" value="P-loop containing nucleoside triphosphate hydrolases"/>
    <property type="match status" value="2"/>
</dbReference>
<gene>
    <name evidence="7" type="ORF">RM704_06775</name>
</gene>
<dbReference type="InterPro" id="IPR050319">
    <property type="entry name" value="ABC_transp_ATP-bind"/>
</dbReference>
<dbReference type="PROSITE" id="PS50893">
    <property type="entry name" value="ABC_TRANSPORTER_2"/>
    <property type="match status" value="2"/>
</dbReference>
<dbReference type="InterPro" id="IPR003439">
    <property type="entry name" value="ABC_transporter-like_ATP-bd"/>
</dbReference>
<evidence type="ECO:0000256" key="3">
    <source>
        <dbReference type="ARBA" id="ARBA00022741"/>
    </source>
</evidence>
<keyword evidence="3" id="KW-0547">Nucleotide-binding</keyword>
<evidence type="ECO:0000259" key="6">
    <source>
        <dbReference type="PROSITE" id="PS50893"/>
    </source>
</evidence>
<proteinExistence type="inferred from homology"/>
<feature type="compositionally biased region" description="Low complexity" evidence="5">
    <location>
        <begin position="253"/>
        <end position="263"/>
    </location>
</feature>
<evidence type="ECO:0000313" key="8">
    <source>
        <dbReference type="Proteomes" id="UP001180737"/>
    </source>
</evidence>
<dbReference type="PANTHER" id="PTHR43776">
    <property type="entry name" value="TRANSPORT ATP-BINDING PROTEIN"/>
    <property type="match status" value="1"/>
</dbReference>
<feature type="domain" description="ABC transporter" evidence="6">
    <location>
        <begin position="282"/>
        <end position="522"/>
    </location>
</feature>
<evidence type="ECO:0000256" key="2">
    <source>
        <dbReference type="ARBA" id="ARBA00022448"/>
    </source>
</evidence>
<reference evidence="7" key="1">
    <citation type="submission" date="2024-05" db="EMBL/GenBank/DDBJ databases">
        <title>30 novel species of actinomycetes from the DSMZ collection.</title>
        <authorList>
            <person name="Nouioui I."/>
        </authorList>
    </citation>
    <scope>NUCLEOTIDE SEQUENCE</scope>
    <source>
        <strain evidence="7">DSM 3412</strain>
    </source>
</reference>
<name>A0ABU2YTG4_9ACTN</name>
<feature type="domain" description="ABC transporter" evidence="6">
    <location>
        <begin position="29"/>
        <end position="269"/>
    </location>
</feature>
<dbReference type="Pfam" id="PF00005">
    <property type="entry name" value="ABC_tran"/>
    <property type="match status" value="2"/>
</dbReference>
<keyword evidence="8" id="KW-1185">Reference proteome</keyword>
<sequence>MSHVPDRYRKDGDDSDPDGTATPTAEAAVNVSGLTVAAPDGRVVLRDAELALHPGRVVALTGPSGSGKTTLLRALTGLLPPGTRRTAGRVEVLGHDVFALPERELRALRRERLAYVGQDPGSALNPRMRVRSLLRELADDRTPKAIRTLLAEVRLPDDGALAARRPAALSGGQQRRVALARALARRPEVLLLDEPTAGLHPELRDEIGELLRHLAAEHHLAVALSCHDPALVERVADEVVDLGTYAGAYTGASVGGTAATPTTGEPPERQTPAAAREAVLDVRDLRVTFGRRSDAPALDGVALAVAPGSATGIVGASGSGKTTLVRAVVGLQPVTAGTISLDGVRLSTGLRGRSREQRRRVQLVTQNPLGALNPSRTVGATIGRPMRLHRRCGAGEVAARVVELLEQVGLQPEFAARYPHELSGGQRQRVAIARALAADPDVLICDEVTSALDSATAEAIMDLLVRLREQRGTALVLISHDLPLIADRTDTVTVLDAGRIVESGPTTSVFTAPGHAVTRALLRTQGLRAST</sequence>
<dbReference type="CDD" id="cd03257">
    <property type="entry name" value="ABC_NikE_OppD_transporters"/>
    <property type="match status" value="1"/>
</dbReference>
<dbReference type="Proteomes" id="UP001180737">
    <property type="component" value="Unassembled WGS sequence"/>
</dbReference>
<evidence type="ECO:0000256" key="1">
    <source>
        <dbReference type="ARBA" id="ARBA00005417"/>
    </source>
</evidence>
<dbReference type="PROSITE" id="PS00211">
    <property type="entry name" value="ABC_TRANSPORTER_1"/>
    <property type="match status" value="2"/>
</dbReference>
<protein>
    <submittedName>
        <fullName evidence="7">ATP-binding cassette domain-containing protein</fullName>
    </submittedName>
</protein>
<evidence type="ECO:0000256" key="4">
    <source>
        <dbReference type="ARBA" id="ARBA00022840"/>
    </source>
</evidence>
<feature type="compositionally biased region" description="Basic and acidic residues" evidence="5">
    <location>
        <begin position="1"/>
        <end position="12"/>
    </location>
</feature>
<dbReference type="PANTHER" id="PTHR43776:SF7">
    <property type="entry name" value="D,D-DIPEPTIDE TRANSPORT ATP-BINDING PROTEIN DDPF-RELATED"/>
    <property type="match status" value="1"/>
</dbReference>
<comment type="similarity">
    <text evidence="1">Belongs to the ABC transporter superfamily.</text>
</comment>
<dbReference type="GO" id="GO:0005524">
    <property type="term" value="F:ATP binding"/>
    <property type="evidence" value="ECO:0007669"/>
    <property type="project" value="UniProtKB-KW"/>
</dbReference>
<feature type="region of interest" description="Disordered" evidence="5">
    <location>
        <begin position="1"/>
        <end position="25"/>
    </location>
</feature>
<accession>A0ABU2YTG4</accession>
<keyword evidence="4 7" id="KW-0067">ATP-binding</keyword>
<dbReference type="EMBL" id="JAVRFJ010000004">
    <property type="protein sequence ID" value="MDT0567168.1"/>
    <property type="molecule type" value="Genomic_DNA"/>
</dbReference>
<evidence type="ECO:0000313" key="7">
    <source>
        <dbReference type="EMBL" id="MDT0567168.1"/>
    </source>
</evidence>
<evidence type="ECO:0000256" key="5">
    <source>
        <dbReference type="SAM" id="MobiDB-lite"/>
    </source>
</evidence>
<dbReference type="SMART" id="SM00382">
    <property type="entry name" value="AAA"/>
    <property type="match status" value="2"/>
</dbReference>
<dbReference type="InterPro" id="IPR003593">
    <property type="entry name" value="AAA+_ATPase"/>
</dbReference>